<dbReference type="GO" id="GO:0005199">
    <property type="term" value="F:structural constituent of cell wall"/>
    <property type="evidence" value="ECO:0007669"/>
    <property type="project" value="InterPro"/>
</dbReference>
<evidence type="ECO:0000256" key="4">
    <source>
        <dbReference type="ARBA" id="ARBA00022525"/>
    </source>
</evidence>
<organism evidence="7 8">
    <name type="scientific">Jaapia argillacea MUCL 33604</name>
    <dbReference type="NCBI Taxonomy" id="933084"/>
    <lineage>
        <taxon>Eukaryota</taxon>
        <taxon>Fungi</taxon>
        <taxon>Dikarya</taxon>
        <taxon>Basidiomycota</taxon>
        <taxon>Agaricomycotina</taxon>
        <taxon>Agaricomycetes</taxon>
        <taxon>Agaricomycetidae</taxon>
        <taxon>Jaapiales</taxon>
        <taxon>Jaapiaceae</taxon>
        <taxon>Jaapia</taxon>
    </lineage>
</organism>
<dbReference type="GO" id="GO:0009277">
    <property type="term" value="C:fungal-type cell wall"/>
    <property type="evidence" value="ECO:0007669"/>
    <property type="project" value="InterPro"/>
</dbReference>
<dbReference type="CDD" id="cd23507">
    <property type="entry name" value="hydrophobin_I"/>
    <property type="match status" value="1"/>
</dbReference>
<comment type="subcellular location">
    <subcellularLocation>
        <location evidence="1 6">Secreted</location>
        <location evidence="1 6">Cell wall</location>
    </subcellularLocation>
</comment>
<comment type="similarity">
    <text evidence="2 6">Belongs to the fungal hydrophobin family.</text>
</comment>
<feature type="signal peptide" evidence="6">
    <location>
        <begin position="1"/>
        <end position="20"/>
    </location>
</feature>
<evidence type="ECO:0000256" key="6">
    <source>
        <dbReference type="RuleBase" id="RU365009"/>
    </source>
</evidence>
<name>A0A067QJJ8_9AGAM</name>
<gene>
    <name evidence="7" type="ORF">JAAARDRAFT_190066</name>
</gene>
<proteinExistence type="inferred from homology"/>
<dbReference type="Pfam" id="PF01185">
    <property type="entry name" value="Hydrophobin"/>
    <property type="match status" value="1"/>
</dbReference>
<dbReference type="OrthoDB" id="4225815at2759"/>
<reference evidence="8" key="1">
    <citation type="journal article" date="2014" name="Proc. Natl. Acad. Sci. U.S.A.">
        <title>Extensive sampling of basidiomycete genomes demonstrates inadequacy of the white-rot/brown-rot paradigm for wood decay fungi.</title>
        <authorList>
            <person name="Riley R."/>
            <person name="Salamov A.A."/>
            <person name="Brown D.W."/>
            <person name="Nagy L.G."/>
            <person name="Floudas D."/>
            <person name="Held B.W."/>
            <person name="Levasseur A."/>
            <person name="Lombard V."/>
            <person name="Morin E."/>
            <person name="Otillar R."/>
            <person name="Lindquist E.A."/>
            <person name="Sun H."/>
            <person name="LaButti K.M."/>
            <person name="Schmutz J."/>
            <person name="Jabbour D."/>
            <person name="Luo H."/>
            <person name="Baker S.E."/>
            <person name="Pisabarro A.G."/>
            <person name="Walton J.D."/>
            <person name="Blanchette R.A."/>
            <person name="Henrissat B."/>
            <person name="Martin F."/>
            <person name="Cullen D."/>
            <person name="Hibbett D.S."/>
            <person name="Grigoriev I.V."/>
        </authorList>
    </citation>
    <scope>NUCLEOTIDE SEQUENCE [LARGE SCALE GENOMIC DNA]</scope>
    <source>
        <strain evidence="8">MUCL 33604</strain>
    </source>
</reference>
<evidence type="ECO:0000313" key="8">
    <source>
        <dbReference type="Proteomes" id="UP000027265"/>
    </source>
</evidence>
<keyword evidence="6" id="KW-0732">Signal</keyword>
<dbReference type="SMART" id="SM00075">
    <property type="entry name" value="HYDRO"/>
    <property type="match status" value="1"/>
</dbReference>
<evidence type="ECO:0000256" key="3">
    <source>
        <dbReference type="ARBA" id="ARBA00022512"/>
    </source>
</evidence>
<accession>A0A067QJJ8</accession>
<protein>
    <recommendedName>
        <fullName evidence="6">Hydrophobin</fullName>
    </recommendedName>
</protein>
<evidence type="ECO:0000256" key="1">
    <source>
        <dbReference type="ARBA" id="ARBA00004191"/>
    </source>
</evidence>
<evidence type="ECO:0000313" key="7">
    <source>
        <dbReference type="EMBL" id="KDQ62791.1"/>
    </source>
</evidence>
<keyword evidence="8" id="KW-1185">Reference proteome</keyword>
<dbReference type="AlphaFoldDB" id="A0A067QJJ8"/>
<dbReference type="EMBL" id="KL197711">
    <property type="protein sequence ID" value="KDQ62791.1"/>
    <property type="molecule type" value="Genomic_DNA"/>
</dbReference>
<keyword evidence="4 6" id="KW-0964">Secreted</keyword>
<evidence type="ECO:0000256" key="2">
    <source>
        <dbReference type="ARBA" id="ARBA00010446"/>
    </source>
</evidence>
<sequence>MFTKFSASAIILALVGSAVAQCNTGSLQCCNSMQNYNSTTVANLLSPLDVVLQGLTGQAGITCSPITVLGGGLESNCDAHPVCCIDNSRGNLISLGCIPFSLG</sequence>
<dbReference type="InterPro" id="IPR001338">
    <property type="entry name" value="Class_I_Hydrophobin"/>
</dbReference>
<dbReference type="Proteomes" id="UP000027265">
    <property type="component" value="Unassembled WGS sequence"/>
</dbReference>
<feature type="chain" id="PRO_5013987228" description="Hydrophobin" evidence="6">
    <location>
        <begin position="21"/>
        <end position="103"/>
    </location>
</feature>
<dbReference type="HOGENOM" id="CLU_105134_2_0_1"/>
<dbReference type="STRING" id="933084.A0A067QJJ8"/>
<evidence type="ECO:0000256" key="5">
    <source>
        <dbReference type="ARBA" id="ARBA00023157"/>
    </source>
</evidence>
<keyword evidence="3 6" id="KW-0134">Cell wall</keyword>
<keyword evidence="5 6" id="KW-1015">Disulfide bond</keyword>
<dbReference type="InParanoid" id="A0A067QJJ8"/>